<dbReference type="InterPro" id="IPR024077">
    <property type="entry name" value="Neurolysin/TOP_dom2"/>
</dbReference>
<dbReference type="EMBL" id="JBHRYE010000023">
    <property type="protein sequence ID" value="MFC3672756.1"/>
    <property type="molecule type" value="Genomic_DNA"/>
</dbReference>
<evidence type="ECO:0000256" key="3">
    <source>
        <dbReference type="ARBA" id="ARBA00022723"/>
    </source>
</evidence>
<keyword evidence="6 7" id="KW-0482">Metalloprotease</keyword>
<dbReference type="InterPro" id="IPR001567">
    <property type="entry name" value="Pept_M3A_M3B_dom"/>
</dbReference>
<dbReference type="SUPFAM" id="SSF55486">
    <property type="entry name" value="Metalloproteases ('zincins'), catalytic domain"/>
    <property type="match status" value="2"/>
</dbReference>
<dbReference type="Proteomes" id="UP001595683">
    <property type="component" value="Unassembled WGS sequence"/>
</dbReference>
<dbReference type="Gene3D" id="1.10.1370.10">
    <property type="entry name" value="Neurolysin, domain 3"/>
    <property type="match status" value="1"/>
</dbReference>
<dbReference type="InterPro" id="IPR045090">
    <property type="entry name" value="Pept_M3A_M3B"/>
</dbReference>
<evidence type="ECO:0000256" key="2">
    <source>
        <dbReference type="ARBA" id="ARBA00022670"/>
    </source>
</evidence>
<comment type="similarity">
    <text evidence="1 7">Belongs to the peptidase M3 family.</text>
</comment>
<sequence length="236" mass="26021">MAPGAQEVEAFLLRLARLAWPRAQADLEESRRFALQELGLADLMPWDMGFAAERLRRPRHAPDSGEIRRHLPLDRVMAAPFDLVGDNLIARMLGARQFQSGLGLLRQAELALFDPRLHASAGGDNSPDPQAVLEAVRDEIAVVRPPEWHRFAHAFSHIFAGGYAAGYYSYLWAERLSADAYAAFGEPGADRAALGARFRDEVLARGGSRPAAQNFLAFRGRRPVDEPLLANWGIAA</sequence>
<dbReference type="RefSeq" id="WP_191326340.1">
    <property type="nucleotide sequence ID" value="NZ_BMZP01000045.1"/>
</dbReference>
<keyword evidence="5 7" id="KW-0862">Zinc</keyword>
<gene>
    <name evidence="9" type="ORF">ACFOOT_15140</name>
</gene>
<keyword evidence="3 7" id="KW-0479">Metal-binding</keyword>
<keyword evidence="2 7" id="KW-0645">Protease</keyword>
<feature type="domain" description="Peptidase M3A/M3B catalytic" evidence="8">
    <location>
        <begin position="1"/>
        <end position="78"/>
    </location>
</feature>
<evidence type="ECO:0000256" key="4">
    <source>
        <dbReference type="ARBA" id="ARBA00022801"/>
    </source>
</evidence>
<evidence type="ECO:0000256" key="5">
    <source>
        <dbReference type="ARBA" id="ARBA00022833"/>
    </source>
</evidence>
<feature type="domain" description="Peptidase M3A/M3B catalytic" evidence="8">
    <location>
        <begin position="87"/>
        <end position="231"/>
    </location>
</feature>
<keyword evidence="10" id="KW-1185">Reference proteome</keyword>
<evidence type="ECO:0000313" key="10">
    <source>
        <dbReference type="Proteomes" id="UP001595683"/>
    </source>
</evidence>
<evidence type="ECO:0000259" key="8">
    <source>
        <dbReference type="Pfam" id="PF01432"/>
    </source>
</evidence>
<evidence type="ECO:0000256" key="7">
    <source>
        <dbReference type="RuleBase" id="RU003435"/>
    </source>
</evidence>
<evidence type="ECO:0000313" key="9">
    <source>
        <dbReference type="EMBL" id="MFC3672756.1"/>
    </source>
</evidence>
<dbReference type="Pfam" id="PF01432">
    <property type="entry name" value="Peptidase_M3"/>
    <property type="match status" value="2"/>
</dbReference>
<comment type="cofactor">
    <cofactor evidence="7">
        <name>Zn(2+)</name>
        <dbReference type="ChEBI" id="CHEBI:29105"/>
    </cofactor>
    <text evidence="7">Binds 1 zinc ion.</text>
</comment>
<dbReference type="PANTHER" id="PTHR11804:SF84">
    <property type="entry name" value="SACCHAROLYSIN"/>
    <property type="match status" value="1"/>
</dbReference>
<name>A0ABV7V7D2_9SPHN</name>
<comment type="caution">
    <text evidence="9">The sequence shown here is derived from an EMBL/GenBank/DDBJ whole genome shotgun (WGS) entry which is preliminary data.</text>
</comment>
<organism evidence="9 10">
    <name type="scientific">Novosphingobium pokkalii</name>
    <dbReference type="NCBI Taxonomy" id="1770194"/>
    <lineage>
        <taxon>Bacteria</taxon>
        <taxon>Pseudomonadati</taxon>
        <taxon>Pseudomonadota</taxon>
        <taxon>Alphaproteobacteria</taxon>
        <taxon>Sphingomonadales</taxon>
        <taxon>Sphingomonadaceae</taxon>
        <taxon>Novosphingobium</taxon>
    </lineage>
</organism>
<protein>
    <submittedName>
        <fullName evidence="9">M3 family metallopeptidase</fullName>
    </submittedName>
</protein>
<accession>A0ABV7V7D2</accession>
<reference evidence="10" key="1">
    <citation type="journal article" date="2019" name="Int. J. Syst. Evol. Microbiol.">
        <title>The Global Catalogue of Microorganisms (GCM) 10K type strain sequencing project: providing services to taxonomists for standard genome sequencing and annotation.</title>
        <authorList>
            <consortium name="The Broad Institute Genomics Platform"/>
            <consortium name="The Broad Institute Genome Sequencing Center for Infectious Disease"/>
            <person name="Wu L."/>
            <person name="Ma J."/>
        </authorList>
    </citation>
    <scope>NUCLEOTIDE SEQUENCE [LARGE SCALE GENOMIC DNA]</scope>
    <source>
        <strain evidence="10">KCTC 42224</strain>
    </source>
</reference>
<evidence type="ECO:0000256" key="1">
    <source>
        <dbReference type="ARBA" id="ARBA00006040"/>
    </source>
</evidence>
<evidence type="ECO:0000256" key="6">
    <source>
        <dbReference type="ARBA" id="ARBA00023049"/>
    </source>
</evidence>
<keyword evidence="4 7" id="KW-0378">Hydrolase</keyword>
<proteinExistence type="inferred from homology"/>
<dbReference type="PANTHER" id="PTHR11804">
    <property type="entry name" value="PROTEASE M3 THIMET OLIGOPEPTIDASE-RELATED"/>
    <property type="match status" value="1"/>
</dbReference>